<comment type="caution">
    <text evidence="2">The sequence shown here is derived from an EMBL/GenBank/DDBJ whole genome shotgun (WGS) entry which is preliminary data.</text>
</comment>
<evidence type="ECO:0000313" key="2">
    <source>
        <dbReference type="EMBL" id="GAA3070895.1"/>
    </source>
</evidence>
<dbReference type="PROSITE" id="PS50075">
    <property type="entry name" value="CARRIER"/>
    <property type="match status" value="1"/>
</dbReference>
<dbReference type="InterPro" id="IPR036736">
    <property type="entry name" value="ACP-like_sf"/>
</dbReference>
<name>A0ABP6M0Y1_9ACTN</name>
<proteinExistence type="predicted"/>
<reference evidence="3" key="1">
    <citation type="journal article" date="2019" name="Int. J. Syst. Evol. Microbiol.">
        <title>The Global Catalogue of Microorganisms (GCM) 10K type strain sequencing project: providing services to taxonomists for standard genome sequencing and annotation.</title>
        <authorList>
            <consortium name="The Broad Institute Genomics Platform"/>
            <consortium name="The Broad Institute Genome Sequencing Center for Infectious Disease"/>
            <person name="Wu L."/>
            <person name="Ma J."/>
        </authorList>
    </citation>
    <scope>NUCLEOTIDE SEQUENCE [LARGE SCALE GENOMIC DNA]</scope>
    <source>
        <strain evidence="3">JCM 9091</strain>
    </source>
</reference>
<protein>
    <recommendedName>
        <fullName evidence="1">Carrier domain-containing protein</fullName>
    </recommendedName>
</protein>
<sequence length="83" mass="9472">MADNAGNKAAIREFILENISESTVRDDEDIFERGLVRSMFVMQLVLFVEQEFGVSITGEDLQFDNFRTVDRIDELVSRKLAAV</sequence>
<dbReference type="Proteomes" id="UP001501532">
    <property type="component" value="Unassembled WGS sequence"/>
</dbReference>
<evidence type="ECO:0000259" key="1">
    <source>
        <dbReference type="PROSITE" id="PS50075"/>
    </source>
</evidence>
<dbReference type="SUPFAM" id="SSF47336">
    <property type="entry name" value="ACP-like"/>
    <property type="match status" value="1"/>
</dbReference>
<dbReference type="Gene3D" id="1.10.1200.10">
    <property type="entry name" value="ACP-like"/>
    <property type="match status" value="1"/>
</dbReference>
<accession>A0ABP6M0Y1</accession>
<gene>
    <name evidence="2" type="ORF">GCM10010448_62230</name>
</gene>
<organism evidence="2 3">
    <name type="scientific">Streptomyces glomeratus</name>
    <dbReference type="NCBI Taxonomy" id="284452"/>
    <lineage>
        <taxon>Bacteria</taxon>
        <taxon>Bacillati</taxon>
        <taxon>Actinomycetota</taxon>
        <taxon>Actinomycetes</taxon>
        <taxon>Kitasatosporales</taxon>
        <taxon>Streptomycetaceae</taxon>
        <taxon>Streptomyces</taxon>
    </lineage>
</organism>
<feature type="domain" description="Carrier" evidence="1">
    <location>
        <begin position="2"/>
        <end position="80"/>
    </location>
</feature>
<keyword evidence="3" id="KW-1185">Reference proteome</keyword>
<evidence type="ECO:0000313" key="3">
    <source>
        <dbReference type="Proteomes" id="UP001501532"/>
    </source>
</evidence>
<dbReference type="RefSeq" id="WP_234519895.1">
    <property type="nucleotide sequence ID" value="NZ_BAAAUF010000071.1"/>
</dbReference>
<dbReference type="InterPro" id="IPR009081">
    <property type="entry name" value="PP-bd_ACP"/>
</dbReference>
<dbReference type="EMBL" id="BAAAUF010000071">
    <property type="protein sequence ID" value="GAA3070895.1"/>
    <property type="molecule type" value="Genomic_DNA"/>
</dbReference>